<keyword evidence="3" id="KW-1003">Cell membrane</keyword>
<evidence type="ECO:0000256" key="6">
    <source>
        <dbReference type="ARBA" id="ARBA00022989"/>
    </source>
</evidence>
<protein>
    <submittedName>
        <fullName evidence="10">MHS family proline/betaine transporter-like MFS transporter</fullName>
    </submittedName>
</protein>
<keyword evidence="4 8" id="KW-0812">Transmembrane</keyword>
<dbReference type="EMBL" id="QKLW01000003">
    <property type="protein sequence ID" value="PYF82491.1"/>
    <property type="molecule type" value="Genomic_DNA"/>
</dbReference>
<evidence type="ECO:0000256" key="8">
    <source>
        <dbReference type="SAM" id="Phobius"/>
    </source>
</evidence>
<dbReference type="PROSITE" id="PS50850">
    <property type="entry name" value="MFS"/>
    <property type="match status" value="1"/>
</dbReference>
<feature type="transmembrane region" description="Helical" evidence="8">
    <location>
        <begin position="162"/>
        <end position="185"/>
    </location>
</feature>
<dbReference type="InterPro" id="IPR011701">
    <property type="entry name" value="MFS"/>
</dbReference>
<reference evidence="10 11" key="1">
    <citation type="submission" date="2018-06" db="EMBL/GenBank/DDBJ databases">
        <title>Genomic Encyclopedia of Type Strains, Phase III (KMG-III): the genomes of soil and plant-associated and newly described type strains.</title>
        <authorList>
            <person name="Whitman W."/>
        </authorList>
    </citation>
    <scope>NUCLEOTIDE SEQUENCE [LARGE SCALE GENOMIC DNA]</scope>
    <source>
        <strain evidence="10 11">CECT 7730</strain>
    </source>
</reference>
<dbReference type="InterPro" id="IPR051084">
    <property type="entry name" value="H+-coupled_symporters"/>
</dbReference>
<keyword evidence="6 8" id="KW-1133">Transmembrane helix</keyword>
<name>A0A318V415_9GAMM</name>
<dbReference type="Proteomes" id="UP000247551">
    <property type="component" value="Unassembled WGS sequence"/>
</dbReference>
<dbReference type="AlphaFoldDB" id="A0A318V415"/>
<evidence type="ECO:0000259" key="9">
    <source>
        <dbReference type="PROSITE" id="PS50850"/>
    </source>
</evidence>
<feature type="transmembrane region" description="Helical" evidence="8">
    <location>
        <begin position="97"/>
        <end position="116"/>
    </location>
</feature>
<evidence type="ECO:0000256" key="2">
    <source>
        <dbReference type="ARBA" id="ARBA00022448"/>
    </source>
</evidence>
<dbReference type="InterPro" id="IPR036259">
    <property type="entry name" value="MFS_trans_sf"/>
</dbReference>
<evidence type="ECO:0000313" key="10">
    <source>
        <dbReference type="EMBL" id="PYF82491.1"/>
    </source>
</evidence>
<feature type="transmembrane region" description="Helical" evidence="8">
    <location>
        <begin position="281"/>
        <end position="300"/>
    </location>
</feature>
<evidence type="ECO:0000256" key="4">
    <source>
        <dbReference type="ARBA" id="ARBA00022692"/>
    </source>
</evidence>
<dbReference type="GO" id="GO:0015293">
    <property type="term" value="F:symporter activity"/>
    <property type="evidence" value="ECO:0007669"/>
    <property type="project" value="UniProtKB-KW"/>
</dbReference>
<sequence>MSDTYHVGSGQASTTQKPTDKKLLKLIVASSVGNALEWFDLIVYAFFARTISKLFFPTDNETLSLMLALFTFAMSYLIRPIGAIVIGSYADKIGRKAAMLLTIWLMMAGTFLIAVMPTYETIGLLAPLGILLARLLQGFSAGGEFGSATAMLVEHYPERKGFISSFMFASQGLSGLLGAGFGLLLTTTLTTDQLESWGWRIPFFFGLLIGPVGLYIRRHIEEAGEFTTSKEEKVPLIELFANNKLGILFNIGAMILSTSVTYSIIFMPTYATKYLGLSNSIGYGGTLISYTVLMFLTPFVGILSDRIGRTRLMIAAGILFFITVWPAFFILSNHPTLIMLACVLFWLSVLKSMYFGGLPALMSEMFPTRVRATGMALSYNISTTLFGSFTPFLLVWSISATGDQLAPSYYLLLTSFVSLLALYGIRKHFKIN</sequence>
<keyword evidence="7 8" id="KW-0472">Membrane</keyword>
<keyword evidence="5" id="KW-0769">Symport</keyword>
<dbReference type="Pfam" id="PF07690">
    <property type="entry name" value="MFS_1"/>
    <property type="match status" value="1"/>
</dbReference>
<keyword evidence="2" id="KW-0813">Transport</keyword>
<dbReference type="SUPFAM" id="SSF103473">
    <property type="entry name" value="MFS general substrate transporter"/>
    <property type="match status" value="1"/>
</dbReference>
<feature type="transmembrane region" description="Helical" evidence="8">
    <location>
        <begin position="408"/>
        <end position="425"/>
    </location>
</feature>
<feature type="domain" description="Major facilitator superfamily (MFS) profile" evidence="9">
    <location>
        <begin position="26"/>
        <end position="430"/>
    </location>
</feature>
<evidence type="ECO:0000256" key="3">
    <source>
        <dbReference type="ARBA" id="ARBA00022475"/>
    </source>
</evidence>
<dbReference type="GO" id="GO:0005886">
    <property type="term" value="C:plasma membrane"/>
    <property type="evidence" value="ECO:0007669"/>
    <property type="project" value="UniProtKB-SubCell"/>
</dbReference>
<evidence type="ECO:0000313" key="11">
    <source>
        <dbReference type="Proteomes" id="UP000247551"/>
    </source>
</evidence>
<feature type="transmembrane region" description="Helical" evidence="8">
    <location>
        <begin position="26"/>
        <end position="47"/>
    </location>
</feature>
<dbReference type="PANTHER" id="PTHR43528">
    <property type="entry name" value="ALPHA-KETOGLUTARATE PERMEASE"/>
    <property type="match status" value="1"/>
</dbReference>
<comment type="caution">
    <text evidence="10">The sequence shown here is derived from an EMBL/GenBank/DDBJ whole genome shotgun (WGS) entry which is preliminary data.</text>
</comment>
<accession>A0A318V415</accession>
<evidence type="ECO:0000256" key="1">
    <source>
        <dbReference type="ARBA" id="ARBA00004651"/>
    </source>
</evidence>
<feature type="transmembrane region" description="Helical" evidence="8">
    <location>
        <begin position="312"/>
        <end position="331"/>
    </location>
</feature>
<evidence type="ECO:0000256" key="5">
    <source>
        <dbReference type="ARBA" id="ARBA00022847"/>
    </source>
</evidence>
<feature type="transmembrane region" description="Helical" evidence="8">
    <location>
        <begin position="377"/>
        <end position="396"/>
    </location>
</feature>
<feature type="transmembrane region" description="Helical" evidence="8">
    <location>
        <begin position="337"/>
        <end position="356"/>
    </location>
</feature>
<dbReference type="RefSeq" id="WP_110575074.1">
    <property type="nucleotide sequence ID" value="NZ_QKLW01000003.1"/>
</dbReference>
<keyword evidence="11" id="KW-1185">Reference proteome</keyword>
<dbReference type="PANTHER" id="PTHR43528:SF8">
    <property type="entry name" value="BLR0239 PROTEIN"/>
    <property type="match status" value="1"/>
</dbReference>
<dbReference type="FunFam" id="1.20.1250.20:FF:000001">
    <property type="entry name" value="Dicarboxylate MFS transporter"/>
    <property type="match status" value="1"/>
</dbReference>
<evidence type="ECO:0000256" key="7">
    <source>
        <dbReference type="ARBA" id="ARBA00023136"/>
    </source>
</evidence>
<comment type="subcellular location">
    <subcellularLocation>
        <location evidence="1">Cell membrane</location>
        <topology evidence="1">Multi-pass membrane protein</topology>
    </subcellularLocation>
</comment>
<gene>
    <name evidence="10" type="ORF">DFP75_103319</name>
</gene>
<dbReference type="InterPro" id="IPR020846">
    <property type="entry name" value="MFS_dom"/>
</dbReference>
<proteinExistence type="predicted"/>
<feature type="transmembrane region" description="Helical" evidence="8">
    <location>
        <begin position="247"/>
        <end position="269"/>
    </location>
</feature>
<organism evidence="10 11">
    <name type="scientific">Marinomonas alcarazii</name>
    <dbReference type="NCBI Taxonomy" id="491949"/>
    <lineage>
        <taxon>Bacteria</taxon>
        <taxon>Pseudomonadati</taxon>
        <taxon>Pseudomonadota</taxon>
        <taxon>Gammaproteobacteria</taxon>
        <taxon>Oceanospirillales</taxon>
        <taxon>Oceanospirillaceae</taxon>
        <taxon>Marinomonas</taxon>
    </lineage>
</organism>
<dbReference type="Gene3D" id="1.20.1250.20">
    <property type="entry name" value="MFS general substrate transporter like domains"/>
    <property type="match status" value="2"/>
</dbReference>
<feature type="transmembrane region" description="Helical" evidence="8">
    <location>
        <begin position="67"/>
        <end position="90"/>
    </location>
</feature>
<feature type="transmembrane region" description="Helical" evidence="8">
    <location>
        <begin position="197"/>
        <end position="216"/>
    </location>
</feature>